<protein>
    <submittedName>
        <fullName evidence="6">ABC transporter ATP-binding protein</fullName>
    </submittedName>
</protein>
<dbReference type="PROSITE" id="PS50893">
    <property type="entry name" value="ABC_TRANSPORTER_2"/>
    <property type="match status" value="1"/>
</dbReference>
<dbReference type="InterPro" id="IPR003593">
    <property type="entry name" value="AAA+_ATPase"/>
</dbReference>
<dbReference type="SUPFAM" id="SSF52540">
    <property type="entry name" value="P-loop containing nucleoside triphosphate hydrolases"/>
    <property type="match status" value="1"/>
</dbReference>
<dbReference type="InterPro" id="IPR017871">
    <property type="entry name" value="ABC_transporter-like_CS"/>
</dbReference>
<dbReference type="FunFam" id="3.40.50.300:FF:000134">
    <property type="entry name" value="Iron-enterobactin ABC transporter ATP-binding protein"/>
    <property type="match status" value="1"/>
</dbReference>
<dbReference type="KEGG" id="ble:BleG1_2078"/>
<keyword evidence="1" id="KW-0813">Transport</keyword>
<dbReference type="InterPro" id="IPR027417">
    <property type="entry name" value="P-loop_NTPase"/>
</dbReference>
<dbReference type="STRING" id="1246626.BleG1_2078"/>
<evidence type="ECO:0000256" key="3">
    <source>
        <dbReference type="ARBA" id="ARBA00022840"/>
    </source>
</evidence>
<dbReference type="Proteomes" id="UP000027142">
    <property type="component" value="Chromosome"/>
</dbReference>
<dbReference type="PATRIC" id="fig|1246626.3.peg.2078"/>
<dbReference type="HOGENOM" id="CLU_000604_1_11_9"/>
<keyword evidence="2" id="KW-0547">Nucleotide-binding</keyword>
<dbReference type="Gene3D" id="3.40.50.300">
    <property type="entry name" value="P-loop containing nucleotide triphosphate hydrolases"/>
    <property type="match status" value="1"/>
</dbReference>
<dbReference type="GO" id="GO:0016887">
    <property type="term" value="F:ATP hydrolysis activity"/>
    <property type="evidence" value="ECO:0007669"/>
    <property type="project" value="InterPro"/>
</dbReference>
<dbReference type="CDD" id="cd03214">
    <property type="entry name" value="ABC_Iron-Siderophores_B12_Hemin"/>
    <property type="match status" value="1"/>
</dbReference>
<evidence type="ECO:0000256" key="4">
    <source>
        <dbReference type="ARBA" id="ARBA00022967"/>
    </source>
</evidence>
<dbReference type="PANTHER" id="PTHR42794:SF1">
    <property type="entry name" value="HEMIN IMPORT ATP-BINDING PROTEIN HMUV"/>
    <property type="match status" value="1"/>
</dbReference>
<keyword evidence="7" id="KW-1185">Reference proteome</keyword>
<accession>A0A060LTV8</accession>
<dbReference type="eggNOG" id="COG1120">
    <property type="taxonomic scope" value="Bacteria"/>
</dbReference>
<name>A0A060LTV8_9BACI</name>
<organism evidence="6 7">
    <name type="scientific">Shouchella lehensis G1</name>
    <dbReference type="NCBI Taxonomy" id="1246626"/>
    <lineage>
        <taxon>Bacteria</taxon>
        <taxon>Bacillati</taxon>
        <taxon>Bacillota</taxon>
        <taxon>Bacilli</taxon>
        <taxon>Bacillales</taxon>
        <taxon>Bacillaceae</taxon>
        <taxon>Shouchella</taxon>
    </lineage>
</organism>
<dbReference type="PROSITE" id="PS00211">
    <property type="entry name" value="ABC_TRANSPORTER_1"/>
    <property type="match status" value="1"/>
</dbReference>
<gene>
    <name evidence="6" type="ORF">BleG1_2078</name>
</gene>
<keyword evidence="4" id="KW-1278">Translocase</keyword>
<dbReference type="InterPro" id="IPR003439">
    <property type="entry name" value="ABC_transporter-like_ATP-bd"/>
</dbReference>
<evidence type="ECO:0000313" key="7">
    <source>
        <dbReference type="Proteomes" id="UP000027142"/>
    </source>
</evidence>
<dbReference type="AlphaFoldDB" id="A0A060LTV8"/>
<dbReference type="RefSeq" id="WP_051667527.1">
    <property type="nucleotide sequence ID" value="NZ_CP003923.1"/>
</dbReference>
<dbReference type="Pfam" id="PF00005">
    <property type="entry name" value="ABC_tran"/>
    <property type="match status" value="1"/>
</dbReference>
<dbReference type="PANTHER" id="PTHR42794">
    <property type="entry name" value="HEMIN IMPORT ATP-BINDING PROTEIN HMUV"/>
    <property type="match status" value="1"/>
</dbReference>
<sequence length="264" mass="29475">MLDVQEVSVRYGDRTVLNNISFSVKKGEMVGILGENGSGKTTLLQGITGVKSFQSGQVLFNDEPLERMKAKQRARKLAVLTQEPFSAFHTTVQSVVELGRYPYLHGLLPQLSKADRIMIDHAMKETKVNTLAHRSMLTLSGGERQRVWLAQALAQGPELLLLDEPTNHLDLAHQVVLMDYLHQQVKKNALTVVCILHDVNLASLYCDNVLLLKAGNVQGYGETQQQLTRDRLRTLYGTLFSETIEQHSGRKQFSVLPYYVDGGG</sequence>
<keyword evidence="3 6" id="KW-0067">ATP-binding</keyword>
<dbReference type="OrthoDB" id="9787851at2"/>
<evidence type="ECO:0000259" key="5">
    <source>
        <dbReference type="PROSITE" id="PS50893"/>
    </source>
</evidence>
<proteinExistence type="predicted"/>
<evidence type="ECO:0000313" key="6">
    <source>
        <dbReference type="EMBL" id="AIC94656.1"/>
    </source>
</evidence>
<dbReference type="SMART" id="SM00382">
    <property type="entry name" value="AAA"/>
    <property type="match status" value="1"/>
</dbReference>
<feature type="domain" description="ABC transporter" evidence="5">
    <location>
        <begin position="2"/>
        <end position="239"/>
    </location>
</feature>
<evidence type="ECO:0000256" key="1">
    <source>
        <dbReference type="ARBA" id="ARBA00022448"/>
    </source>
</evidence>
<evidence type="ECO:0000256" key="2">
    <source>
        <dbReference type="ARBA" id="ARBA00022741"/>
    </source>
</evidence>
<dbReference type="EMBL" id="CP003923">
    <property type="protein sequence ID" value="AIC94656.1"/>
    <property type="molecule type" value="Genomic_DNA"/>
</dbReference>
<dbReference type="GO" id="GO:0005524">
    <property type="term" value="F:ATP binding"/>
    <property type="evidence" value="ECO:0007669"/>
    <property type="project" value="UniProtKB-KW"/>
</dbReference>
<reference evidence="6 7" key="1">
    <citation type="journal article" date="2014" name="Gene">
        <title>A comparative genomic analysis of the alkalitolerant soil bacterium Bacillus lehensis G1.</title>
        <authorList>
            <person name="Noor Y.M."/>
            <person name="Samsulrizal N.H."/>
            <person name="Jema'on N.A."/>
            <person name="Low K.O."/>
            <person name="Ramli A.N."/>
            <person name="Alias N.I."/>
            <person name="Damis S.I."/>
            <person name="Fuzi S.F."/>
            <person name="Isa M.N."/>
            <person name="Murad A.M."/>
            <person name="Raih M.F."/>
            <person name="Bakar F.D."/>
            <person name="Najimudin N."/>
            <person name="Mahadi N.M."/>
            <person name="Illias R.M."/>
        </authorList>
    </citation>
    <scope>NUCLEOTIDE SEQUENCE [LARGE SCALE GENOMIC DNA]</scope>
    <source>
        <strain evidence="6 7">G1</strain>
    </source>
</reference>